<reference evidence="22 23" key="1">
    <citation type="journal article" date="2024" name="Genome Biol. Evol.">
        <title>Chromosome-level genome assembly of the viviparous eelpout Zoarces viviparus.</title>
        <authorList>
            <person name="Fuhrmann N."/>
            <person name="Brasseur M.V."/>
            <person name="Bakowski C.E."/>
            <person name="Podsiadlowski L."/>
            <person name="Prost S."/>
            <person name="Krehenwinkel H."/>
            <person name="Mayer C."/>
        </authorList>
    </citation>
    <scope>NUCLEOTIDE SEQUENCE [LARGE SCALE GENOMIC DNA]</scope>
    <source>
        <strain evidence="22">NO-MEL_2022_Ind0_liver</strain>
    </source>
</reference>
<dbReference type="GO" id="GO:0005739">
    <property type="term" value="C:mitochondrion"/>
    <property type="evidence" value="ECO:0007669"/>
    <property type="project" value="UniProtKB-SubCell"/>
</dbReference>
<evidence type="ECO:0000256" key="12">
    <source>
        <dbReference type="ARBA" id="ARBA00029727"/>
    </source>
</evidence>
<evidence type="ECO:0000256" key="19">
    <source>
        <dbReference type="ARBA" id="ARBA00048481"/>
    </source>
</evidence>
<evidence type="ECO:0000256" key="3">
    <source>
        <dbReference type="ARBA" id="ARBA00012797"/>
    </source>
</evidence>
<keyword evidence="6" id="KW-0808">Transferase</keyword>
<keyword evidence="8" id="KW-0819">tRNA processing</keyword>
<evidence type="ECO:0000256" key="2">
    <source>
        <dbReference type="ARBA" id="ARBA00012794"/>
    </source>
</evidence>
<keyword evidence="11" id="KW-0496">Mitochondrion</keyword>
<keyword evidence="23" id="KW-1185">Reference proteome</keyword>
<comment type="subcellular location">
    <subcellularLocation>
        <location evidence="1">Mitochondrion</location>
    </subcellularLocation>
</comment>
<feature type="region of interest" description="Disordered" evidence="20">
    <location>
        <begin position="172"/>
        <end position="207"/>
    </location>
</feature>
<feature type="compositionally biased region" description="Basic and acidic residues" evidence="20">
    <location>
        <begin position="442"/>
        <end position="462"/>
    </location>
</feature>
<dbReference type="EC" id="2.1.1.221" evidence="3"/>
<feature type="compositionally biased region" description="Acidic residues" evidence="20">
    <location>
        <begin position="97"/>
        <end position="107"/>
    </location>
</feature>
<evidence type="ECO:0000256" key="4">
    <source>
        <dbReference type="ARBA" id="ARBA00014681"/>
    </source>
</evidence>
<protein>
    <recommendedName>
        <fullName evidence="4">tRNA methyltransferase 10 homolog C</fullName>
        <ecNumber evidence="2">2.1.1.218</ecNumber>
        <ecNumber evidence="3">2.1.1.221</ecNumber>
    </recommendedName>
    <alternativeName>
        <fullName evidence="14">Mitochondrial ribonuclease P protein 1</fullName>
    </alternativeName>
    <alternativeName>
        <fullName evidence="13">RNA (guanine-9-)-methyltransferase domain-containing protein 1</fullName>
    </alternativeName>
    <alternativeName>
        <fullName evidence="15">mRNA methyladenosine-N(1)-methyltransferase</fullName>
    </alternativeName>
    <alternativeName>
        <fullName evidence="16">tRNA (adenine(9)-N(1))-methyltransferase</fullName>
    </alternativeName>
    <alternativeName>
        <fullName evidence="12">tRNA (guanine(9)-N(1))-methyltransferase</fullName>
    </alternativeName>
</protein>
<dbReference type="GO" id="GO:0000049">
    <property type="term" value="F:tRNA binding"/>
    <property type="evidence" value="ECO:0007669"/>
    <property type="project" value="TreeGrafter"/>
</dbReference>
<dbReference type="GO" id="GO:0005654">
    <property type="term" value="C:nucleoplasm"/>
    <property type="evidence" value="ECO:0007669"/>
    <property type="project" value="TreeGrafter"/>
</dbReference>
<dbReference type="Gene3D" id="3.40.1280.30">
    <property type="match status" value="1"/>
</dbReference>
<feature type="compositionally biased region" description="Basic and acidic residues" evidence="20">
    <location>
        <begin position="178"/>
        <end position="207"/>
    </location>
</feature>
<feature type="domain" description="SAM-dependent MTase TRM10-type" evidence="21">
    <location>
        <begin position="226"/>
        <end position="419"/>
    </location>
</feature>
<evidence type="ECO:0000256" key="5">
    <source>
        <dbReference type="ARBA" id="ARBA00022603"/>
    </source>
</evidence>
<dbReference type="EC" id="2.1.1.218" evidence="2"/>
<evidence type="ECO:0000256" key="11">
    <source>
        <dbReference type="ARBA" id="ARBA00023128"/>
    </source>
</evidence>
<dbReference type="PROSITE" id="PS51675">
    <property type="entry name" value="SAM_MT_TRM10"/>
    <property type="match status" value="1"/>
</dbReference>
<accession>A0AAW1G7U0</accession>
<evidence type="ECO:0000256" key="1">
    <source>
        <dbReference type="ARBA" id="ARBA00004173"/>
    </source>
</evidence>
<dbReference type="GO" id="GO:0032259">
    <property type="term" value="P:methylation"/>
    <property type="evidence" value="ECO:0007669"/>
    <property type="project" value="UniProtKB-KW"/>
</dbReference>
<name>A0AAW1G7U0_ZOAVI</name>
<evidence type="ECO:0000256" key="17">
    <source>
        <dbReference type="ARBA" id="ARBA00048278"/>
    </source>
</evidence>
<dbReference type="FunFam" id="3.40.1280.30:FF:000003">
    <property type="entry name" value="tRNA methyltransferase 10C, mitochondrial RNase P subunit"/>
    <property type="match status" value="1"/>
</dbReference>
<sequence>MLRFFTNQGFYELWRGGLVLASSVTKRQVGASLVVSSTGRHRPHISAGLFSTGIPVWKDALQPKTDNPKEVQTLDLDKWKSVMRAQAAAEESRQSNEDEEASDEDENLKEPGGDLKDGSSLEATRDLVAMWQQAGKLVPQEMTDDEVQMLAELTTKSSRKKYLKYLAIKEGHKRARKEKQQQRKTEKEASMEQRRGRDSDAEEERGPELRSTLILQFWGRSLDKHLAWRTAQAMIFGQPLVFDMSYDSNMARRELENTVTQLMEVEGWNRRATEPYHLHFCNLQADGAYKKELVKRYGAEAWDRLLVTSTDRQHVDRFPREQLVYLTADSPNVLRTYDHSKVYIIGALVDRSIQSGLSLANAKRLNLATARLPLDEFLHWEIGAKNLTLDQMVRIMLTLKETGKWEEALKFVPKRKYDGFHQQQTPREIGNNRGRGVTNHGPGRDGDRPLRSGERNSERTFKNEGQSLPRTPKESGFSGRGRMAGLPVDRENKPAATRVRTSFKSNIEGRKSAGKGNMWWDNE</sequence>
<dbReference type="GO" id="GO:0070131">
    <property type="term" value="P:positive regulation of mitochondrial translation"/>
    <property type="evidence" value="ECO:0007669"/>
    <property type="project" value="TreeGrafter"/>
</dbReference>
<evidence type="ECO:0000256" key="7">
    <source>
        <dbReference type="ARBA" id="ARBA00022691"/>
    </source>
</evidence>
<evidence type="ECO:0000256" key="15">
    <source>
        <dbReference type="ARBA" id="ARBA00031759"/>
    </source>
</evidence>
<keyword evidence="9" id="KW-0809">Transit peptide</keyword>
<evidence type="ECO:0000256" key="10">
    <source>
        <dbReference type="ARBA" id="ARBA00023054"/>
    </source>
</evidence>
<dbReference type="InterPro" id="IPR025812">
    <property type="entry name" value="Trm10_C_MTase_dom"/>
</dbReference>
<evidence type="ECO:0000259" key="21">
    <source>
        <dbReference type="PROSITE" id="PS51675"/>
    </source>
</evidence>
<proteinExistence type="predicted"/>
<dbReference type="InterPro" id="IPR028564">
    <property type="entry name" value="MT_TRM10-typ"/>
</dbReference>
<evidence type="ECO:0000256" key="20">
    <source>
        <dbReference type="SAM" id="MobiDB-lite"/>
    </source>
</evidence>
<evidence type="ECO:0000256" key="13">
    <source>
        <dbReference type="ARBA" id="ARBA00029803"/>
    </source>
</evidence>
<keyword evidence="5" id="KW-0489">Methyltransferase</keyword>
<dbReference type="InterPro" id="IPR038459">
    <property type="entry name" value="MT_TRM10-typ_sf"/>
</dbReference>
<organism evidence="22 23">
    <name type="scientific">Zoarces viviparus</name>
    <name type="common">Viviparous eelpout</name>
    <name type="synonym">Blennius viviparus</name>
    <dbReference type="NCBI Taxonomy" id="48416"/>
    <lineage>
        <taxon>Eukaryota</taxon>
        <taxon>Metazoa</taxon>
        <taxon>Chordata</taxon>
        <taxon>Craniata</taxon>
        <taxon>Vertebrata</taxon>
        <taxon>Euteleostomi</taxon>
        <taxon>Actinopterygii</taxon>
        <taxon>Neopterygii</taxon>
        <taxon>Teleostei</taxon>
        <taxon>Neoteleostei</taxon>
        <taxon>Acanthomorphata</taxon>
        <taxon>Eupercaria</taxon>
        <taxon>Perciformes</taxon>
        <taxon>Cottioidei</taxon>
        <taxon>Zoarcales</taxon>
        <taxon>Zoarcidae</taxon>
        <taxon>Zoarcinae</taxon>
        <taxon>Zoarces</taxon>
    </lineage>
</organism>
<evidence type="ECO:0000313" key="22">
    <source>
        <dbReference type="EMBL" id="KAK9542923.1"/>
    </source>
</evidence>
<feature type="region of interest" description="Disordered" evidence="20">
    <location>
        <begin position="85"/>
        <end position="119"/>
    </location>
</feature>
<dbReference type="GO" id="GO:0052905">
    <property type="term" value="F:tRNA (guanosine(9)-N1)-methyltransferase activity"/>
    <property type="evidence" value="ECO:0007669"/>
    <property type="project" value="UniProtKB-EC"/>
</dbReference>
<dbReference type="PANTHER" id="PTHR13563:SF5">
    <property type="entry name" value="TRNA METHYLTRANSFERASE 10 HOMOLOG C"/>
    <property type="match status" value="1"/>
</dbReference>
<comment type="catalytic activity">
    <reaction evidence="19">
        <text>an adenosine in mRNA + S-adenosyl-L-methionine = an N(1)-methyladenosine in mRNA + S-adenosyl-L-homocysteine + H(+)</text>
        <dbReference type="Rhea" id="RHEA:55392"/>
        <dbReference type="Rhea" id="RHEA-COMP:12414"/>
        <dbReference type="Rhea" id="RHEA-COMP:12415"/>
        <dbReference type="ChEBI" id="CHEBI:15378"/>
        <dbReference type="ChEBI" id="CHEBI:57856"/>
        <dbReference type="ChEBI" id="CHEBI:59789"/>
        <dbReference type="ChEBI" id="CHEBI:74411"/>
        <dbReference type="ChEBI" id="CHEBI:74491"/>
    </reaction>
</comment>
<evidence type="ECO:0000256" key="18">
    <source>
        <dbReference type="ARBA" id="ARBA00048434"/>
    </source>
</evidence>
<dbReference type="PANTHER" id="PTHR13563">
    <property type="entry name" value="TRNA (GUANINE-9-) METHYLTRANSFERASE"/>
    <property type="match status" value="1"/>
</dbReference>
<dbReference type="GO" id="GO:0160106">
    <property type="term" value="F:tRNA (adenine(9)-N1)-methyltransferase activity"/>
    <property type="evidence" value="ECO:0007669"/>
    <property type="project" value="UniProtKB-EC"/>
</dbReference>
<keyword evidence="7" id="KW-0949">S-adenosyl-L-methionine</keyword>
<comment type="catalytic activity">
    <reaction evidence="18">
        <text>guanosine(9) in tRNA + S-adenosyl-L-methionine = N(1)-methylguanosine(9) in tRNA + S-adenosyl-L-homocysteine + H(+)</text>
        <dbReference type="Rhea" id="RHEA:43156"/>
        <dbReference type="Rhea" id="RHEA-COMP:10367"/>
        <dbReference type="Rhea" id="RHEA-COMP:10368"/>
        <dbReference type="ChEBI" id="CHEBI:15378"/>
        <dbReference type="ChEBI" id="CHEBI:57856"/>
        <dbReference type="ChEBI" id="CHEBI:59789"/>
        <dbReference type="ChEBI" id="CHEBI:73542"/>
        <dbReference type="ChEBI" id="CHEBI:74269"/>
        <dbReference type="EC" id="2.1.1.221"/>
    </reaction>
</comment>
<evidence type="ECO:0000256" key="9">
    <source>
        <dbReference type="ARBA" id="ARBA00022946"/>
    </source>
</evidence>
<dbReference type="CDD" id="cd18102">
    <property type="entry name" value="Trm10_MRRP1"/>
    <property type="match status" value="1"/>
</dbReference>
<dbReference type="AlphaFoldDB" id="A0AAW1G7U0"/>
<dbReference type="InterPro" id="IPR007356">
    <property type="entry name" value="tRNA_m1G_MeTrfase_euk"/>
</dbReference>
<evidence type="ECO:0000256" key="6">
    <source>
        <dbReference type="ARBA" id="ARBA00022679"/>
    </source>
</evidence>
<gene>
    <name evidence="22" type="ORF">VZT92_000745</name>
</gene>
<feature type="region of interest" description="Disordered" evidence="20">
    <location>
        <begin position="420"/>
        <end position="523"/>
    </location>
</feature>
<keyword evidence="10" id="KW-0175">Coiled coil</keyword>
<evidence type="ECO:0000256" key="8">
    <source>
        <dbReference type="ARBA" id="ARBA00022694"/>
    </source>
</evidence>
<dbReference type="Proteomes" id="UP001488805">
    <property type="component" value="Unassembled WGS sequence"/>
</dbReference>
<evidence type="ECO:0000256" key="14">
    <source>
        <dbReference type="ARBA" id="ARBA00030623"/>
    </source>
</evidence>
<dbReference type="EMBL" id="JBCEZU010000001">
    <property type="protein sequence ID" value="KAK9542923.1"/>
    <property type="molecule type" value="Genomic_DNA"/>
</dbReference>
<feature type="compositionally biased region" description="Basic and acidic residues" evidence="20">
    <location>
        <begin position="108"/>
        <end position="119"/>
    </location>
</feature>
<comment type="caution">
    <text evidence="22">The sequence shown here is derived from an EMBL/GenBank/DDBJ whole genome shotgun (WGS) entry which is preliminary data.</text>
</comment>
<evidence type="ECO:0000313" key="23">
    <source>
        <dbReference type="Proteomes" id="UP001488805"/>
    </source>
</evidence>
<dbReference type="GO" id="GO:0097745">
    <property type="term" value="P:mitochondrial tRNA 5'-end processing"/>
    <property type="evidence" value="ECO:0007669"/>
    <property type="project" value="TreeGrafter"/>
</dbReference>
<comment type="catalytic activity">
    <reaction evidence="17">
        <text>adenosine(9) in tRNA + S-adenosyl-L-methionine = N(1)-methyladenosine(9) in tRNA + S-adenosyl-L-homocysteine + H(+)</text>
        <dbReference type="Rhea" id="RHEA:43148"/>
        <dbReference type="Rhea" id="RHEA-COMP:10363"/>
        <dbReference type="Rhea" id="RHEA-COMP:10364"/>
        <dbReference type="ChEBI" id="CHEBI:15378"/>
        <dbReference type="ChEBI" id="CHEBI:57856"/>
        <dbReference type="ChEBI" id="CHEBI:59789"/>
        <dbReference type="ChEBI" id="CHEBI:74411"/>
        <dbReference type="ChEBI" id="CHEBI:74491"/>
        <dbReference type="EC" id="2.1.1.218"/>
    </reaction>
</comment>
<evidence type="ECO:0000256" key="16">
    <source>
        <dbReference type="ARBA" id="ARBA00033019"/>
    </source>
</evidence>